<dbReference type="Proteomes" id="UP000504611">
    <property type="component" value="Unplaced"/>
</dbReference>
<proteinExistence type="predicted"/>
<dbReference type="InterPro" id="IPR013594">
    <property type="entry name" value="Dynein_heavy_tail"/>
</dbReference>
<dbReference type="OrthoDB" id="64868at2759"/>
<dbReference type="PANTHER" id="PTHR22878">
    <property type="entry name" value="DYNEIN HEAVY CHAIN 6, AXONEMAL-LIKE-RELATED"/>
    <property type="match status" value="1"/>
</dbReference>
<dbReference type="GO" id="GO:0051959">
    <property type="term" value="F:dynein light intermediate chain binding"/>
    <property type="evidence" value="ECO:0007669"/>
    <property type="project" value="InterPro"/>
</dbReference>
<dbReference type="GO" id="GO:0030286">
    <property type="term" value="C:dynein complex"/>
    <property type="evidence" value="ECO:0007669"/>
    <property type="project" value="InterPro"/>
</dbReference>
<organism evidence="2 3">
    <name type="scientific">Notothenia coriiceps</name>
    <name type="common">black rockcod</name>
    <dbReference type="NCBI Taxonomy" id="8208"/>
    <lineage>
        <taxon>Eukaryota</taxon>
        <taxon>Metazoa</taxon>
        <taxon>Chordata</taxon>
        <taxon>Craniata</taxon>
        <taxon>Vertebrata</taxon>
        <taxon>Euteleostomi</taxon>
        <taxon>Actinopterygii</taxon>
        <taxon>Neopterygii</taxon>
        <taxon>Teleostei</taxon>
        <taxon>Neoteleostei</taxon>
        <taxon>Acanthomorphata</taxon>
        <taxon>Eupercaria</taxon>
        <taxon>Perciformes</taxon>
        <taxon>Notothenioidei</taxon>
        <taxon>Nototheniidae</taxon>
        <taxon>Notothenia</taxon>
    </lineage>
</organism>
<protein>
    <submittedName>
        <fullName evidence="3">Dynein heavy chain 10, axonemal-like</fullName>
    </submittedName>
</protein>
<evidence type="ECO:0000259" key="1">
    <source>
        <dbReference type="Pfam" id="PF08385"/>
    </source>
</evidence>
<dbReference type="KEGG" id="ncc:104945880"/>
<dbReference type="GO" id="GO:0045505">
    <property type="term" value="F:dynein intermediate chain binding"/>
    <property type="evidence" value="ECO:0007669"/>
    <property type="project" value="InterPro"/>
</dbReference>
<sequence>DVPTTQRKLQGGVRYIVNFAPELREMISEAYHLELQDHALPDLAKIIALQEDKFIRYVNDLRKMINRYHSVMDSLSDAQSIMLEQHITAVEEEMQFGCKRLNWTSLGINGFIKRGSQSVSKFESVVNQIQMNEKEIESKLQVIGMASLLKFSVPDNDLPGVKDFFERIERDQTKTVNLLSRMYADIGPLITKTEHLLLGTSSGNAKCMAGYYKYWERKVLDSLTKMVLRNLQSFNVVLMGSTALFQIDAILPAPKIVTQPQSKEIYLLMKKCLKDCIESTK</sequence>
<feature type="non-terminal residue" evidence="3">
    <location>
        <position position="1"/>
    </location>
</feature>
<feature type="domain" description="Dynein heavy chain tail" evidence="1">
    <location>
        <begin position="14"/>
        <end position="111"/>
    </location>
</feature>
<dbReference type="GO" id="GO:0007018">
    <property type="term" value="P:microtubule-based movement"/>
    <property type="evidence" value="ECO:0007669"/>
    <property type="project" value="InterPro"/>
</dbReference>
<dbReference type="PANTHER" id="PTHR22878:SF63">
    <property type="entry name" value="DYNEIN AXONEMAL HEAVY CHAIN 10"/>
    <property type="match status" value="1"/>
</dbReference>
<name>A0A6I9N783_9TELE</name>
<evidence type="ECO:0000313" key="3">
    <source>
        <dbReference type="RefSeq" id="XP_010769910.1"/>
    </source>
</evidence>
<evidence type="ECO:0000313" key="2">
    <source>
        <dbReference type="Proteomes" id="UP000504611"/>
    </source>
</evidence>
<dbReference type="Pfam" id="PF08385">
    <property type="entry name" value="DHC_N1"/>
    <property type="match status" value="1"/>
</dbReference>
<feature type="non-terminal residue" evidence="3">
    <location>
        <position position="281"/>
    </location>
</feature>
<dbReference type="AlphaFoldDB" id="A0A6I9N783"/>
<dbReference type="GeneID" id="104945880"/>
<keyword evidence="2" id="KW-1185">Reference proteome</keyword>
<dbReference type="RefSeq" id="XP_010769910.1">
    <property type="nucleotide sequence ID" value="XM_010771608.1"/>
</dbReference>
<accession>A0A6I9N783</accession>
<gene>
    <name evidence="3" type="primary">LOC104945880</name>
</gene>
<reference evidence="3" key="1">
    <citation type="submission" date="2025-08" db="UniProtKB">
        <authorList>
            <consortium name="RefSeq"/>
        </authorList>
    </citation>
    <scope>IDENTIFICATION</scope>
    <source>
        <tissue evidence="3">Muscle</tissue>
    </source>
</reference>
<dbReference type="InterPro" id="IPR026983">
    <property type="entry name" value="DHC"/>
</dbReference>